<keyword evidence="10" id="KW-1185">Reference proteome</keyword>
<organism evidence="10 11">
    <name type="scientific">Limulus polyphemus</name>
    <name type="common">Atlantic horseshoe crab</name>
    <dbReference type="NCBI Taxonomy" id="6850"/>
    <lineage>
        <taxon>Eukaryota</taxon>
        <taxon>Metazoa</taxon>
        <taxon>Ecdysozoa</taxon>
        <taxon>Arthropoda</taxon>
        <taxon>Chelicerata</taxon>
        <taxon>Merostomata</taxon>
        <taxon>Xiphosura</taxon>
        <taxon>Limulidae</taxon>
        <taxon>Limulus</taxon>
    </lineage>
</organism>
<protein>
    <recommendedName>
        <fullName evidence="5">maleylacetoacetate isomerase</fullName>
        <ecNumber evidence="5">5.2.1.2</ecNumber>
    </recommendedName>
</protein>
<evidence type="ECO:0000256" key="4">
    <source>
        <dbReference type="ARBA" id="ARBA00010007"/>
    </source>
</evidence>
<gene>
    <name evidence="11" type="primary">LOC106471206</name>
</gene>
<evidence type="ECO:0000256" key="6">
    <source>
        <dbReference type="ARBA" id="ARBA00022878"/>
    </source>
</evidence>
<dbReference type="InterPro" id="IPR036282">
    <property type="entry name" value="Glutathione-S-Trfase_C_sf"/>
</dbReference>
<feature type="domain" description="GST C-terminal" evidence="9">
    <location>
        <begin position="96"/>
        <end position="216"/>
    </location>
</feature>
<dbReference type="Gene3D" id="3.40.30.10">
    <property type="entry name" value="Glutaredoxin"/>
    <property type="match status" value="1"/>
</dbReference>
<dbReference type="InterPro" id="IPR034330">
    <property type="entry name" value="GST_Zeta_C"/>
</dbReference>
<dbReference type="SUPFAM" id="SSF52833">
    <property type="entry name" value="Thioredoxin-like"/>
    <property type="match status" value="1"/>
</dbReference>
<proteinExistence type="inferred from homology"/>
<dbReference type="CDD" id="cd03191">
    <property type="entry name" value="GST_C_Zeta"/>
    <property type="match status" value="1"/>
</dbReference>
<dbReference type="InterPro" id="IPR040079">
    <property type="entry name" value="Glutathione_S-Trfase"/>
</dbReference>
<evidence type="ECO:0000259" key="9">
    <source>
        <dbReference type="PROSITE" id="PS50405"/>
    </source>
</evidence>
<feature type="domain" description="GST N-terminal" evidence="8">
    <location>
        <begin position="8"/>
        <end position="91"/>
    </location>
</feature>
<dbReference type="InterPro" id="IPR010987">
    <property type="entry name" value="Glutathione-S-Trfase_C-like"/>
</dbReference>
<evidence type="ECO:0000256" key="7">
    <source>
        <dbReference type="ARBA" id="ARBA00023232"/>
    </source>
</evidence>
<comment type="cofactor">
    <cofactor evidence="2">
        <name>glutathione</name>
        <dbReference type="ChEBI" id="CHEBI:57925"/>
    </cofactor>
</comment>
<dbReference type="PROSITE" id="PS50405">
    <property type="entry name" value="GST_CTER"/>
    <property type="match status" value="1"/>
</dbReference>
<dbReference type="PANTHER" id="PTHR42673">
    <property type="entry name" value="MALEYLACETOACETATE ISOMERASE"/>
    <property type="match status" value="1"/>
</dbReference>
<accession>A0ABM1TI31</accession>
<reference evidence="11" key="1">
    <citation type="submission" date="2025-08" db="UniProtKB">
        <authorList>
            <consortium name="RefSeq"/>
        </authorList>
    </citation>
    <scope>IDENTIFICATION</scope>
    <source>
        <tissue evidence="11">Muscle</tissue>
    </source>
</reference>
<dbReference type="PROSITE" id="PS50404">
    <property type="entry name" value="GST_NTER"/>
    <property type="match status" value="1"/>
</dbReference>
<evidence type="ECO:0000256" key="5">
    <source>
        <dbReference type="ARBA" id="ARBA00013199"/>
    </source>
</evidence>
<dbReference type="InterPro" id="IPR004046">
    <property type="entry name" value="GST_C"/>
</dbReference>
<dbReference type="CDD" id="cd03042">
    <property type="entry name" value="GST_N_Zeta"/>
    <property type="match status" value="1"/>
</dbReference>
<comment type="similarity">
    <text evidence="4">Belongs to the GST superfamily. Zeta family.</text>
</comment>
<dbReference type="SFLD" id="SFLDS00019">
    <property type="entry name" value="Glutathione_Transferase_(cytos"/>
    <property type="match status" value="1"/>
</dbReference>
<dbReference type="InterPro" id="IPR004045">
    <property type="entry name" value="Glutathione_S-Trfase_N"/>
</dbReference>
<comment type="pathway">
    <text evidence="3">Amino-acid degradation; L-phenylalanine degradation; acetoacetate and fumarate from L-phenylalanine: step 5/6.</text>
</comment>
<evidence type="ECO:0000256" key="1">
    <source>
        <dbReference type="ARBA" id="ARBA00001622"/>
    </source>
</evidence>
<evidence type="ECO:0000313" key="11">
    <source>
        <dbReference type="RefSeq" id="XP_022255537.1"/>
    </source>
</evidence>
<dbReference type="NCBIfam" id="TIGR01262">
    <property type="entry name" value="maiA"/>
    <property type="match status" value="1"/>
</dbReference>
<dbReference type="SUPFAM" id="SSF47616">
    <property type="entry name" value="GST C-terminal domain-like"/>
    <property type="match status" value="1"/>
</dbReference>
<dbReference type="SFLD" id="SFLDG00358">
    <property type="entry name" value="Main_(cytGST)"/>
    <property type="match status" value="1"/>
</dbReference>
<dbReference type="Pfam" id="PF14497">
    <property type="entry name" value="GST_C_3"/>
    <property type="match status" value="1"/>
</dbReference>
<name>A0ABM1TI31_LIMPO</name>
<sequence>MYIDYRLKQPILYSYFRSSCSWRVRIALALKGIEYEYRPVNLIKAGGEQHSENFKNLNPLEKVPALVINGHTLTQSLAIINYLDEEYPQNKLLPVDPLMKAQVNIVANAIACDIQPIQNLVVLQYVGDEKKAEWGKYWITKGFTGLEKLLSTTAGKYCVGDSVTVADLCLVPQVYNANRFKVDMAEFPLISRINQALCQLEAFQISHPDNQPDSPQH</sequence>
<dbReference type="PANTHER" id="PTHR42673:SF4">
    <property type="entry name" value="MALEYLACETOACETATE ISOMERASE"/>
    <property type="match status" value="1"/>
</dbReference>
<dbReference type="InterPro" id="IPR036249">
    <property type="entry name" value="Thioredoxin-like_sf"/>
</dbReference>
<dbReference type="InterPro" id="IPR034333">
    <property type="entry name" value="GST_Zeta_N"/>
</dbReference>
<dbReference type="Proteomes" id="UP000694941">
    <property type="component" value="Unplaced"/>
</dbReference>
<dbReference type="InterPro" id="IPR005955">
    <property type="entry name" value="GST_Zeta"/>
</dbReference>
<keyword evidence="7" id="KW-0585">Phenylalanine catabolism</keyword>
<evidence type="ECO:0000256" key="2">
    <source>
        <dbReference type="ARBA" id="ARBA00001955"/>
    </source>
</evidence>
<evidence type="ECO:0000256" key="3">
    <source>
        <dbReference type="ARBA" id="ARBA00004671"/>
    </source>
</evidence>
<dbReference type="RefSeq" id="XP_022255537.1">
    <property type="nucleotide sequence ID" value="XM_022399829.1"/>
</dbReference>
<dbReference type="EC" id="5.2.1.2" evidence="5"/>
<evidence type="ECO:0000259" key="8">
    <source>
        <dbReference type="PROSITE" id="PS50404"/>
    </source>
</evidence>
<dbReference type="Pfam" id="PF02798">
    <property type="entry name" value="GST_N"/>
    <property type="match status" value="1"/>
</dbReference>
<keyword evidence="6" id="KW-0828">Tyrosine catabolism</keyword>
<dbReference type="Gene3D" id="1.20.1050.10">
    <property type="match status" value="1"/>
</dbReference>
<evidence type="ECO:0000313" key="10">
    <source>
        <dbReference type="Proteomes" id="UP000694941"/>
    </source>
</evidence>
<comment type="catalytic activity">
    <reaction evidence="1">
        <text>4-maleylacetoacetate = 4-fumarylacetoacetate</text>
        <dbReference type="Rhea" id="RHEA:14817"/>
        <dbReference type="ChEBI" id="CHEBI:17105"/>
        <dbReference type="ChEBI" id="CHEBI:18034"/>
        <dbReference type="EC" id="5.2.1.2"/>
    </reaction>
</comment>
<dbReference type="GeneID" id="106471206"/>